<evidence type="ECO:0000313" key="2">
    <source>
        <dbReference type="EMBL" id="CAL1593403.1"/>
    </source>
</evidence>
<feature type="region of interest" description="Disordered" evidence="1">
    <location>
        <begin position="72"/>
        <end position="105"/>
    </location>
</feature>
<proteinExistence type="predicted"/>
<dbReference type="AlphaFoldDB" id="A0AAV2KXJ7"/>
<evidence type="ECO:0000256" key="1">
    <source>
        <dbReference type="SAM" id="MobiDB-lite"/>
    </source>
</evidence>
<keyword evidence="3" id="KW-1185">Reference proteome</keyword>
<dbReference type="EMBL" id="OZ035824">
    <property type="protein sequence ID" value="CAL1593403.1"/>
    <property type="molecule type" value="Genomic_DNA"/>
</dbReference>
<protein>
    <submittedName>
        <fullName evidence="2">Uncharacterized protein</fullName>
    </submittedName>
</protein>
<gene>
    <name evidence="2" type="ORF">KC01_LOCUS22518</name>
</gene>
<organism evidence="2 3">
    <name type="scientific">Knipowitschia caucasica</name>
    <name type="common">Caucasian dwarf goby</name>
    <name type="synonym">Pomatoschistus caucasicus</name>
    <dbReference type="NCBI Taxonomy" id="637954"/>
    <lineage>
        <taxon>Eukaryota</taxon>
        <taxon>Metazoa</taxon>
        <taxon>Chordata</taxon>
        <taxon>Craniata</taxon>
        <taxon>Vertebrata</taxon>
        <taxon>Euteleostomi</taxon>
        <taxon>Actinopterygii</taxon>
        <taxon>Neopterygii</taxon>
        <taxon>Teleostei</taxon>
        <taxon>Neoteleostei</taxon>
        <taxon>Acanthomorphata</taxon>
        <taxon>Gobiaria</taxon>
        <taxon>Gobiiformes</taxon>
        <taxon>Gobioidei</taxon>
        <taxon>Gobiidae</taxon>
        <taxon>Gobiinae</taxon>
        <taxon>Knipowitschia</taxon>
    </lineage>
</organism>
<accession>A0AAV2KXJ7</accession>
<sequence>MLSRFYGLSDERLSSQSEWRLGELQPITARSGEWLAAIQETVNTAAVVWFIDYAVEGLSLQTHKLHPVFEITGSSPRLSPRLGLDEPRPQPSDGTQSTLGPASGV</sequence>
<feature type="compositionally biased region" description="Polar residues" evidence="1">
    <location>
        <begin position="92"/>
        <end position="105"/>
    </location>
</feature>
<evidence type="ECO:0000313" key="3">
    <source>
        <dbReference type="Proteomes" id="UP001497482"/>
    </source>
</evidence>
<name>A0AAV2KXJ7_KNICA</name>
<reference evidence="2 3" key="1">
    <citation type="submission" date="2024-04" db="EMBL/GenBank/DDBJ databases">
        <authorList>
            <person name="Waldvogel A.-M."/>
            <person name="Schoenle A."/>
        </authorList>
    </citation>
    <scope>NUCLEOTIDE SEQUENCE [LARGE SCALE GENOMIC DNA]</scope>
</reference>
<dbReference type="Proteomes" id="UP001497482">
    <property type="component" value="Chromosome 2"/>
</dbReference>